<accession>A0A2U9SEM3</accession>
<organism evidence="2 3">
    <name type="scientific">Azospirillum ramasamyi</name>
    <dbReference type="NCBI Taxonomy" id="682998"/>
    <lineage>
        <taxon>Bacteria</taxon>
        <taxon>Pseudomonadati</taxon>
        <taxon>Pseudomonadota</taxon>
        <taxon>Alphaproteobacteria</taxon>
        <taxon>Rhodospirillales</taxon>
        <taxon>Azospirillaceae</taxon>
        <taxon>Azospirillum</taxon>
    </lineage>
</organism>
<name>A0A2U9SEM3_9PROT</name>
<protein>
    <recommendedName>
        <fullName evidence="4">Surface antigen domain-containing protein</fullName>
    </recommendedName>
</protein>
<dbReference type="Proteomes" id="UP000249605">
    <property type="component" value="Plasmid unnamed3"/>
</dbReference>
<dbReference type="EMBL" id="CP029833">
    <property type="protein sequence ID" value="AWU97461.1"/>
    <property type="molecule type" value="Genomic_DNA"/>
</dbReference>
<keyword evidence="3" id="KW-1185">Reference proteome</keyword>
<dbReference type="AlphaFoldDB" id="A0A2U9SEM3"/>
<evidence type="ECO:0000256" key="1">
    <source>
        <dbReference type="SAM" id="SignalP"/>
    </source>
</evidence>
<gene>
    <name evidence="2" type="ORF">DM194_22220</name>
</gene>
<feature type="chain" id="PRO_5016129544" description="Surface antigen domain-containing protein" evidence="1">
    <location>
        <begin position="33"/>
        <end position="155"/>
    </location>
</feature>
<proteinExistence type="predicted"/>
<reference evidence="2 3" key="1">
    <citation type="submission" date="2018-06" db="EMBL/GenBank/DDBJ databases">
        <title>Complete genome sequencing of Azospirillum sp. M2T2B2.</title>
        <authorList>
            <person name="Heo J."/>
            <person name="Kim S.-J."/>
            <person name="Kwon S.-W."/>
            <person name="Anandham R."/>
        </authorList>
    </citation>
    <scope>NUCLEOTIDE SEQUENCE [LARGE SCALE GENOMIC DNA]</scope>
    <source>
        <strain evidence="2 3">M2T2B2</strain>
        <plasmid evidence="2 3">unnamed3</plasmid>
    </source>
</reference>
<dbReference type="KEGG" id="azm:DM194_22220"/>
<geneLocation type="plasmid" evidence="2 3">
    <name>unnamed3</name>
</geneLocation>
<keyword evidence="1" id="KW-0732">Signal</keyword>
<evidence type="ECO:0008006" key="4">
    <source>
        <dbReference type="Google" id="ProtNLM"/>
    </source>
</evidence>
<keyword evidence="2" id="KW-0614">Plasmid</keyword>
<evidence type="ECO:0000313" key="2">
    <source>
        <dbReference type="EMBL" id="AWU97461.1"/>
    </source>
</evidence>
<feature type="signal peptide" evidence="1">
    <location>
        <begin position="1"/>
        <end position="32"/>
    </location>
</feature>
<sequence>MKPVRRALALGAVMLATAAAAVVAVVPEPAQARTSVSVGIGLGFGPILPGYGYYQPYRYYAPPPPVVQYYAPPPVVYAPPPPPPPVVQYYNPPPVAQYYNPPPAPIGVDPAGPVYYSRSGQQCREFQSRAMIGGRPQPIYGTACLQPDGSWRIVD</sequence>
<evidence type="ECO:0000313" key="3">
    <source>
        <dbReference type="Proteomes" id="UP000249605"/>
    </source>
</evidence>
<dbReference type="OrthoDB" id="7307777at2"/>